<keyword evidence="4" id="KW-0378">Hydrolase</keyword>
<accession>A0A7W6CBN9</accession>
<protein>
    <submittedName>
        <fullName evidence="4">Carboxymethylenebutenolidase</fullName>
        <ecNumber evidence="4">3.1.1.45</ecNumber>
    </submittedName>
</protein>
<dbReference type="EMBL" id="JACIDX010000002">
    <property type="protein sequence ID" value="MBB3953609.1"/>
    <property type="molecule type" value="Genomic_DNA"/>
</dbReference>
<dbReference type="InterPro" id="IPR051049">
    <property type="entry name" value="Dienelactone_hydrolase-like"/>
</dbReference>
<evidence type="ECO:0000259" key="3">
    <source>
        <dbReference type="Pfam" id="PF01738"/>
    </source>
</evidence>
<feature type="chain" id="PRO_5030921118" evidence="2">
    <location>
        <begin position="20"/>
        <end position="301"/>
    </location>
</feature>
<proteinExistence type="predicted"/>
<name>A0A7W6CBN9_9SPHN</name>
<dbReference type="PANTHER" id="PTHR46623:SF6">
    <property type="entry name" value="ALPHA_BETA-HYDROLASES SUPERFAMILY PROTEIN"/>
    <property type="match status" value="1"/>
</dbReference>
<evidence type="ECO:0000313" key="4">
    <source>
        <dbReference type="EMBL" id="MBB3953609.1"/>
    </source>
</evidence>
<dbReference type="SUPFAM" id="SSF53474">
    <property type="entry name" value="alpha/beta-Hydrolases"/>
    <property type="match status" value="1"/>
</dbReference>
<dbReference type="Gene3D" id="3.40.50.1820">
    <property type="entry name" value="alpha/beta hydrolase"/>
    <property type="match status" value="1"/>
</dbReference>
<comment type="caution">
    <text evidence="4">The sequence shown here is derived from an EMBL/GenBank/DDBJ whole genome shotgun (WGS) entry which is preliminary data.</text>
</comment>
<dbReference type="RefSeq" id="WP_183622395.1">
    <property type="nucleotide sequence ID" value="NZ_JACIDX010000002.1"/>
</dbReference>
<dbReference type="GO" id="GO:0008806">
    <property type="term" value="F:carboxymethylenebutenolidase activity"/>
    <property type="evidence" value="ECO:0007669"/>
    <property type="project" value="UniProtKB-EC"/>
</dbReference>
<feature type="region of interest" description="Disordered" evidence="1">
    <location>
        <begin position="19"/>
        <end position="39"/>
    </location>
</feature>
<feature type="signal peptide" evidence="2">
    <location>
        <begin position="1"/>
        <end position="19"/>
    </location>
</feature>
<keyword evidence="5" id="KW-1185">Reference proteome</keyword>
<dbReference type="Pfam" id="PF01738">
    <property type="entry name" value="DLH"/>
    <property type="match status" value="1"/>
</dbReference>
<reference evidence="4 5" key="1">
    <citation type="submission" date="2020-08" db="EMBL/GenBank/DDBJ databases">
        <title>Genomic Encyclopedia of Type Strains, Phase IV (KMG-IV): sequencing the most valuable type-strain genomes for metagenomic binning, comparative biology and taxonomic classification.</title>
        <authorList>
            <person name="Goeker M."/>
        </authorList>
    </citation>
    <scope>NUCLEOTIDE SEQUENCE [LARGE SCALE GENOMIC DNA]</scope>
    <source>
        <strain evidence="4 5">DSM 27057</strain>
    </source>
</reference>
<dbReference type="EC" id="3.1.1.45" evidence="4"/>
<evidence type="ECO:0000256" key="2">
    <source>
        <dbReference type="SAM" id="SignalP"/>
    </source>
</evidence>
<sequence length="301" mass="32592">MKSRMLRAGLMALAMPALAQQPGPQQRGPQSYEQQQHNQAWATRKIALSPLRKEWVTIRRGNRTLRAMITYPANARKGPVVLVGHEVFGLTDSTLNTAVEIAAMGYVTIAPDYLSAYAPDGGGTSSMGTQAGEITTALDDAEVDADINAWADYGLKLGRSNGAFAIVGLSWSGGAAFRYVAGPHVNPALKGVFVFYDVGPPTTRQGQYHSTPEPGTFPVKHFAVPVYGFYPDQDTRVMKALPATIEAMRRAGNRFYPEIYKGADHAYMRVGEDPADPNPANIDAVRASLARLGRLLDQLSI</sequence>
<feature type="domain" description="Dienelactone hydrolase" evidence="3">
    <location>
        <begin position="66"/>
        <end position="278"/>
    </location>
</feature>
<evidence type="ECO:0000313" key="5">
    <source>
        <dbReference type="Proteomes" id="UP000548867"/>
    </source>
</evidence>
<dbReference type="InterPro" id="IPR029058">
    <property type="entry name" value="AB_hydrolase_fold"/>
</dbReference>
<dbReference type="PANTHER" id="PTHR46623">
    <property type="entry name" value="CARBOXYMETHYLENEBUTENOLIDASE-RELATED"/>
    <property type="match status" value="1"/>
</dbReference>
<organism evidence="4 5">
    <name type="scientific">Novosphingobium sediminicola</name>
    <dbReference type="NCBI Taxonomy" id="563162"/>
    <lineage>
        <taxon>Bacteria</taxon>
        <taxon>Pseudomonadati</taxon>
        <taxon>Pseudomonadota</taxon>
        <taxon>Alphaproteobacteria</taxon>
        <taxon>Sphingomonadales</taxon>
        <taxon>Sphingomonadaceae</taxon>
        <taxon>Novosphingobium</taxon>
    </lineage>
</organism>
<dbReference type="Proteomes" id="UP000548867">
    <property type="component" value="Unassembled WGS sequence"/>
</dbReference>
<keyword evidence="2" id="KW-0732">Signal</keyword>
<gene>
    <name evidence="4" type="ORF">GGR38_000536</name>
</gene>
<evidence type="ECO:0000256" key="1">
    <source>
        <dbReference type="SAM" id="MobiDB-lite"/>
    </source>
</evidence>
<dbReference type="InterPro" id="IPR002925">
    <property type="entry name" value="Dienelactn_hydro"/>
</dbReference>
<dbReference type="AlphaFoldDB" id="A0A7W6CBN9"/>
<feature type="compositionally biased region" description="Low complexity" evidence="1">
    <location>
        <begin position="19"/>
        <end position="30"/>
    </location>
</feature>